<gene>
    <name evidence="4" type="ORF">F511_06738</name>
</gene>
<comment type="similarity">
    <text evidence="1">Belongs to the SNF7 family.</text>
</comment>
<evidence type="ECO:0000256" key="2">
    <source>
        <dbReference type="ARBA" id="ARBA00023054"/>
    </source>
</evidence>
<dbReference type="Pfam" id="PF03357">
    <property type="entry name" value="Snf7"/>
    <property type="match status" value="1"/>
</dbReference>
<accession>A0A2Z7DDZ1</accession>
<keyword evidence="2" id="KW-0175">Coiled coil</keyword>
<dbReference type="Gene3D" id="6.10.140.1230">
    <property type="match status" value="1"/>
</dbReference>
<evidence type="ECO:0000313" key="4">
    <source>
        <dbReference type="EMBL" id="KZV55261.1"/>
    </source>
</evidence>
<dbReference type="GO" id="GO:0005771">
    <property type="term" value="C:multivesicular body"/>
    <property type="evidence" value="ECO:0007669"/>
    <property type="project" value="TreeGrafter"/>
</dbReference>
<dbReference type="EMBL" id="KQ988979">
    <property type="protein sequence ID" value="KZV55261.1"/>
    <property type="molecule type" value="Genomic_DNA"/>
</dbReference>
<protein>
    <submittedName>
        <fullName evidence="4">Charged multivesicular body protein 5</fullName>
    </submittedName>
</protein>
<feature type="region of interest" description="Disordered" evidence="3">
    <location>
        <begin position="1"/>
        <end position="30"/>
    </location>
</feature>
<sequence length="178" mass="20332">MRRLFGAKKEKEPQPSHQESTDNMSKRGDTIDEKIKKLDAELARYKDQIKKTRPGPAQEAIKARATRVLKQKRVYKSQRDLLFNQTFNLDQVAFAADGIKDSQQTVCSRDLLFAIFSIMTPCQNLYSVHSPSPMVFARAEALLFNFLTYALRNWNVIDIYIIYCGVNVSTTLIYSSAA</sequence>
<dbReference type="Proteomes" id="UP000250235">
    <property type="component" value="Unassembled WGS sequence"/>
</dbReference>
<dbReference type="GO" id="GO:0032511">
    <property type="term" value="P:late endosome to vacuole transport via multivesicular body sorting pathway"/>
    <property type="evidence" value="ECO:0007669"/>
    <property type="project" value="TreeGrafter"/>
</dbReference>
<dbReference type="InterPro" id="IPR005024">
    <property type="entry name" value="Snf7_fam"/>
</dbReference>
<organism evidence="4 5">
    <name type="scientific">Dorcoceras hygrometricum</name>
    <dbReference type="NCBI Taxonomy" id="472368"/>
    <lineage>
        <taxon>Eukaryota</taxon>
        <taxon>Viridiplantae</taxon>
        <taxon>Streptophyta</taxon>
        <taxon>Embryophyta</taxon>
        <taxon>Tracheophyta</taxon>
        <taxon>Spermatophyta</taxon>
        <taxon>Magnoliopsida</taxon>
        <taxon>eudicotyledons</taxon>
        <taxon>Gunneridae</taxon>
        <taxon>Pentapetalae</taxon>
        <taxon>asterids</taxon>
        <taxon>lamiids</taxon>
        <taxon>Lamiales</taxon>
        <taxon>Gesneriaceae</taxon>
        <taxon>Didymocarpoideae</taxon>
        <taxon>Trichosporeae</taxon>
        <taxon>Loxocarpinae</taxon>
        <taxon>Dorcoceras</taxon>
    </lineage>
</organism>
<dbReference type="OrthoDB" id="3973241at2759"/>
<name>A0A2Z7DDZ1_9LAMI</name>
<evidence type="ECO:0000313" key="5">
    <source>
        <dbReference type="Proteomes" id="UP000250235"/>
    </source>
</evidence>
<dbReference type="GO" id="GO:0006900">
    <property type="term" value="P:vesicle budding from membrane"/>
    <property type="evidence" value="ECO:0007669"/>
    <property type="project" value="TreeGrafter"/>
</dbReference>
<reference evidence="4 5" key="1">
    <citation type="journal article" date="2015" name="Proc. Natl. Acad. Sci. U.S.A.">
        <title>The resurrection genome of Boea hygrometrica: A blueprint for survival of dehydration.</title>
        <authorList>
            <person name="Xiao L."/>
            <person name="Yang G."/>
            <person name="Zhang L."/>
            <person name="Yang X."/>
            <person name="Zhao S."/>
            <person name="Ji Z."/>
            <person name="Zhou Q."/>
            <person name="Hu M."/>
            <person name="Wang Y."/>
            <person name="Chen M."/>
            <person name="Xu Y."/>
            <person name="Jin H."/>
            <person name="Xiao X."/>
            <person name="Hu G."/>
            <person name="Bao F."/>
            <person name="Hu Y."/>
            <person name="Wan P."/>
            <person name="Li L."/>
            <person name="Deng X."/>
            <person name="Kuang T."/>
            <person name="Xiang C."/>
            <person name="Zhu J.K."/>
            <person name="Oliver M.J."/>
            <person name="He Y."/>
        </authorList>
    </citation>
    <scope>NUCLEOTIDE SEQUENCE [LARGE SCALE GENOMIC DNA]</scope>
    <source>
        <strain evidence="5">cv. XS01</strain>
    </source>
</reference>
<dbReference type="PANTHER" id="PTHR22761">
    <property type="entry name" value="CHARGED MULTIVESICULAR BODY PROTEIN"/>
    <property type="match status" value="1"/>
</dbReference>
<dbReference type="PANTHER" id="PTHR22761:SF12">
    <property type="entry name" value="CHARGED MULTIVESICULAR BODY PROTEIN 5"/>
    <property type="match status" value="1"/>
</dbReference>
<dbReference type="AlphaFoldDB" id="A0A2Z7DDZ1"/>
<evidence type="ECO:0000256" key="1">
    <source>
        <dbReference type="ARBA" id="ARBA00006190"/>
    </source>
</evidence>
<proteinExistence type="inferred from homology"/>
<keyword evidence="5" id="KW-1185">Reference proteome</keyword>
<evidence type="ECO:0000256" key="3">
    <source>
        <dbReference type="SAM" id="MobiDB-lite"/>
    </source>
</evidence>